<reference evidence="10" key="1">
    <citation type="journal article" date="2019" name="Int. J. Syst. Evol. Microbiol.">
        <title>The Global Catalogue of Microorganisms (GCM) 10K type strain sequencing project: providing services to taxonomists for standard genome sequencing and annotation.</title>
        <authorList>
            <consortium name="The Broad Institute Genomics Platform"/>
            <consortium name="The Broad Institute Genome Sequencing Center for Infectious Disease"/>
            <person name="Wu L."/>
            <person name="Ma J."/>
        </authorList>
    </citation>
    <scope>NUCLEOTIDE SEQUENCE [LARGE SCALE GENOMIC DNA]</scope>
    <source>
        <strain evidence="10">CCUG 54522</strain>
    </source>
</reference>
<dbReference type="RefSeq" id="WP_379158416.1">
    <property type="nucleotide sequence ID" value="NZ_JBHSRJ010000009.1"/>
</dbReference>
<gene>
    <name evidence="9" type="ORF">ACFPYL_19880</name>
</gene>
<dbReference type="SUPFAM" id="SSF52540">
    <property type="entry name" value="P-loop containing nucleoside triphosphate hydrolases"/>
    <property type="match status" value="1"/>
</dbReference>
<evidence type="ECO:0000256" key="5">
    <source>
        <dbReference type="ARBA" id="ARBA00022989"/>
    </source>
</evidence>
<dbReference type="EMBL" id="JBHSRJ010000009">
    <property type="protein sequence ID" value="MFC6045355.1"/>
    <property type="molecule type" value="Genomic_DNA"/>
</dbReference>
<evidence type="ECO:0000313" key="9">
    <source>
        <dbReference type="EMBL" id="MFC6045355.1"/>
    </source>
</evidence>
<organism evidence="9 10">
    <name type="scientific">Nocardioides hankookensis</name>
    <dbReference type="NCBI Taxonomy" id="443157"/>
    <lineage>
        <taxon>Bacteria</taxon>
        <taxon>Bacillati</taxon>
        <taxon>Actinomycetota</taxon>
        <taxon>Actinomycetes</taxon>
        <taxon>Propionibacteriales</taxon>
        <taxon>Nocardioidaceae</taxon>
        <taxon>Nocardioides</taxon>
    </lineage>
</organism>
<comment type="similarity">
    <text evidence="2">Belongs to the CpsC/CapA family.</text>
</comment>
<dbReference type="InterPro" id="IPR027417">
    <property type="entry name" value="P-loop_NTPase"/>
</dbReference>
<feature type="transmembrane region" description="Helical" evidence="7">
    <location>
        <begin position="160"/>
        <end position="181"/>
    </location>
</feature>
<evidence type="ECO:0000259" key="8">
    <source>
        <dbReference type="Pfam" id="PF02706"/>
    </source>
</evidence>
<dbReference type="Gene3D" id="3.40.50.300">
    <property type="entry name" value="P-loop containing nucleotide triphosphate hydrolases"/>
    <property type="match status" value="1"/>
</dbReference>
<protein>
    <submittedName>
        <fullName evidence="9">Wzz/FepE/Etk N-terminal domain-containing protein</fullName>
    </submittedName>
</protein>
<sequence>MEAEYVVRAVSRHKMLVAAIILMTLGAAGVGLWLAPKTYEATAVMSVSTSPSSTAPLEDVDALRSSIGELANSQDVLADVASRLTEPRSADDLRRSISGDWVAGTILIQIDASDSDPDVAAEIANTVADVLPLYDVSNGALTFTTSNPARPPTTFSSPSILLGAGVSVVLALVLAICGAVLRERRTAGLGDAAEVEHLVGAPVLAALSPPKDPTTVPALYPGTAAADVFRRLRIGLEAEASSDPVSLVVVADVTDGDVSVWLGANLAVSLANVHRRVLLVDGRVGDQEGSPIAAPETIGLYDVLTGADLDDALSAGPVDNLSVLPAGEWGGESAETLLETRFAAAMTQATERFDVVVVLAPSLSACEDARIMAAGGSLVLAVPDSGVSPQEIRRHASRIRAVGVRLLGVVLVGKRADRVPSRS</sequence>
<dbReference type="PANTHER" id="PTHR32309:SF31">
    <property type="entry name" value="CAPSULAR EXOPOLYSACCHARIDE FAMILY"/>
    <property type="match status" value="1"/>
</dbReference>
<dbReference type="PANTHER" id="PTHR32309">
    <property type="entry name" value="TYROSINE-PROTEIN KINASE"/>
    <property type="match status" value="1"/>
</dbReference>
<evidence type="ECO:0000256" key="6">
    <source>
        <dbReference type="ARBA" id="ARBA00023136"/>
    </source>
</evidence>
<dbReference type="Proteomes" id="UP001596135">
    <property type="component" value="Unassembled WGS sequence"/>
</dbReference>
<accession>A0ABW1LN87</accession>
<comment type="subcellular location">
    <subcellularLocation>
        <location evidence="1">Cell membrane</location>
        <topology evidence="1">Multi-pass membrane protein</topology>
    </subcellularLocation>
</comment>
<proteinExistence type="inferred from homology"/>
<evidence type="ECO:0000313" key="10">
    <source>
        <dbReference type="Proteomes" id="UP001596135"/>
    </source>
</evidence>
<keyword evidence="10" id="KW-1185">Reference proteome</keyword>
<evidence type="ECO:0000256" key="4">
    <source>
        <dbReference type="ARBA" id="ARBA00022692"/>
    </source>
</evidence>
<feature type="domain" description="Polysaccharide chain length determinant N-terminal" evidence="8">
    <location>
        <begin position="7"/>
        <end position="83"/>
    </location>
</feature>
<keyword evidence="5 7" id="KW-1133">Transmembrane helix</keyword>
<keyword evidence="4 7" id="KW-0812">Transmembrane</keyword>
<dbReference type="Pfam" id="PF02706">
    <property type="entry name" value="Wzz"/>
    <property type="match status" value="1"/>
</dbReference>
<keyword evidence="3" id="KW-1003">Cell membrane</keyword>
<feature type="transmembrane region" description="Helical" evidence="7">
    <location>
        <begin position="15"/>
        <end position="35"/>
    </location>
</feature>
<evidence type="ECO:0000256" key="2">
    <source>
        <dbReference type="ARBA" id="ARBA00006683"/>
    </source>
</evidence>
<name>A0ABW1LN87_9ACTN</name>
<evidence type="ECO:0000256" key="7">
    <source>
        <dbReference type="SAM" id="Phobius"/>
    </source>
</evidence>
<dbReference type="InterPro" id="IPR003856">
    <property type="entry name" value="LPS_length_determ_N"/>
</dbReference>
<dbReference type="InterPro" id="IPR050445">
    <property type="entry name" value="Bact_polysacc_biosynth/exp"/>
</dbReference>
<evidence type="ECO:0000256" key="3">
    <source>
        <dbReference type="ARBA" id="ARBA00022475"/>
    </source>
</evidence>
<comment type="caution">
    <text evidence="9">The sequence shown here is derived from an EMBL/GenBank/DDBJ whole genome shotgun (WGS) entry which is preliminary data.</text>
</comment>
<keyword evidence="6 7" id="KW-0472">Membrane</keyword>
<evidence type="ECO:0000256" key="1">
    <source>
        <dbReference type="ARBA" id="ARBA00004651"/>
    </source>
</evidence>